<name>A0A318TUH6_9BRAD</name>
<dbReference type="EMBL" id="QJTI01000007">
    <property type="protein sequence ID" value="PYF03309.1"/>
    <property type="molecule type" value="Genomic_DNA"/>
</dbReference>
<dbReference type="AlphaFoldDB" id="A0A318TUH6"/>
<gene>
    <name evidence="2" type="ORF">BJ122_10732</name>
</gene>
<comment type="caution">
    <text evidence="2">The sequence shown here is derived from an EMBL/GenBank/DDBJ whole genome shotgun (WGS) entry which is preliminary data.</text>
</comment>
<keyword evidence="1" id="KW-0812">Transmembrane</keyword>
<dbReference type="RefSeq" id="WP_110780498.1">
    <property type="nucleotide sequence ID" value="NZ_QJTI01000007.1"/>
</dbReference>
<keyword evidence="1" id="KW-1133">Transmembrane helix</keyword>
<evidence type="ECO:0000256" key="1">
    <source>
        <dbReference type="SAM" id="Phobius"/>
    </source>
</evidence>
<dbReference type="Proteomes" id="UP000248148">
    <property type="component" value="Unassembled WGS sequence"/>
</dbReference>
<feature type="transmembrane region" description="Helical" evidence="1">
    <location>
        <begin position="12"/>
        <end position="32"/>
    </location>
</feature>
<evidence type="ECO:0000313" key="2">
    <source>
        <dbReference type="EMBL" id="PYF03309.1"/>
    </source>
</evidence>
<dbReference type="OrthoDB" id="8016652at2"/>
<proteinExistence type="predicted"/>
<dbReference type="PANTHER" id="PTHR34219:SF3">
    <property type="entry name" value="BLL7967 PROTEIN"/>
    <property type="match status" value="1"/>
</dbReference>
<dbReference type="Pfam" id="PF03929">
    <property type="entry name" value="PepSY_TM"/>
    <property type="match status" value="1"/>
</dbReference>
<accession>A0A318TUH6</accession>
<keyword evidence="3" id="KW-1185">Reference proteome</keyword>
<organism evidence="2 3">
    <name type="scientific">Rhodopseudomonas faecalis</name>
    <dbReference type="NCBI Taxonomy" id="99655"/>
    <lineage>
        <taxon>Bacteria</taxon>
        <taxon>Pseudomonadati</taxon>
        <taxon>Pseudomonadota</taxon>
        <taxon>Alphaproteobacteria</taxon>
        <taxon>Hyphomicrobiales</taxon>
        <taxon>Nitrobacteraceae</taxon>
        <taxon>Rhodopseudomonas</taxon>
    </lineage>
</organism>
<dbReference type="InterPro" id="IPR005625">
    <property type="entry name" value="PepSY-ass_TM"/>
</dbReference>
<sequence length="297" mass="32683">MKMWLLRLHRWVALALSVPLMILFVTGLILSFEPILIDNGAERASLSADQVKTLIAKHDPDGKANTLMMRAYDGTASIGTRREGMKHIDLASNEQIAAPGMVARLMQSSRQLHEHMLFNLSWLVIGSTIGLLFLIVVGVVMGWPRLRNSVSGWHKGAGWFGLPLLVLSPLTGLALAFGISFSAPPPHIDGAAWPSLKEAVQVVGAKYDLSHLIWIRPRGGQMLARLDDGGEMKVFAVSREELLPTARNWPRLLHEGNWMGAGPALANAVTALAFLVLLVTGAWIWARRTFRRRPARS</sequence>
<protein>
    <submittedName>
        <fullName evidence="2">Putative iron-regulated membrane protein</fullName>
    </submittedName>
</protein>
<keyword evidence="1" id="KW-0472">Membrane</keyword>
<evidence type="ECO:0000313" key="3">
    <source>
        <dbReference type="Proteomes" id="UP000248148"/>
    </source>
</evidence>
<reference evidence="2 3" key="1">
    <citation type="submission" date="2018-06" db="EMBL/GenBank/DDBJ databases">
        <title>Genomic Encyclopedia of Archaeal and Bacterial Type Strains, Phase II (KMG-II): from individual species to whole genera.</title>
        <authorList>
            <person name="Goeker M."/>
        </authorList>
    </citation>
    <scope>NUCLEOTIDE SEQUENCE [LARGE SCALE GENOMIC DNA]</scope>
    <source>
        <strain evidence="2 3">JCM 11668</strain>
    </source>
</reference>
<feature type="transmembrane region" description="Helical" evidence="1">
    <location>
        <begin position="156"/>
        <end position="179"/>
    </location>
</feature>
<feature type="transmembrane region" description="Helical" evidence="1">
    <location>
        <begin position="120"/>
        <end position="144"/>
    </location>
</feature>
<feature type="transmembrane region" description="Helical" evidence="1">
    <location>
        <begin position="264"/>
        <end position="286"/>
    </location>
</feature>
<dbReference type="PANTHER" id="PTHR34219">
    <property type="entry name" value="IRON-REGULATED INNER MEMBRANE PROTEIN-RELATED"/>
    <property type="match status" value="1"/>
</dbReference>